<organism evidence="1 2">
    <name type="scientific">Candidatus Yanofskybacteria bacterium RIFCSPLOWO2_02_FULL_45_18</name>
    <dbReference type="NCBI Taxonomy" id="1802707"/>
    <lineage>
        <taxon>Bacteria</taxon>
        <taxon>Candidatus Yanofskyibacteriota</taxon>
    </lineage>
</organism>
<proteinExistence type="predicted"/>
<evidence type="ECO:0000313" key="1">
    <source>
        <dbReference type="EMBL" id="OGN31614.1"/>
    </source>
</evidence>
<protein>
    <recommendedName>
        <fullName evidence="3">Peptidase S55 domain-containing protein</fullName>
    </recommendedName>
</protein>
<dbReference type="AlphaFoldDB" id="A0A1F8H1T1"/>
<name>A0A1F8H1T1_9BACT</name>
<accession>A0A1F8H1T1</accession>
<gene>
    <name evidence="1" type="ORF">A3J01_01085</name>
</gene>
<sequence length="672" mass="73563">MNNLEVVVQKMLFSLVILTALFCLIVLGADSVAADAESDKLLHSEGIMSVSEFESLLAVSGKPIEAYFDTVSRGKEMSRYAVRLEGRVNFGGLEFVAFTTDCHIVAGMSGSPVYINDRKFCALSYSFGGFIPPGEPKWGACTPLEYMLNESASGLAQNSAALPASFTYKGMAFSEISLGSEMVSETMLKQMAASGNIGKESIDAISRLRFNFTVVDSDQSGSSEKTWNPMLKAGMPIKADLIQWRDEKNKTVSIGALGTISHIDKNGRIYAFGHPFFGSGKVKYIFRTCEILGTVISDYDSFKIGGRDSDILGLIDLDSRYGIYGQISSSGVLEELPMVSVEFRKEGISAGAYKIWVAETSYGVLFLEYALSVVGSLSGAPLGQAVVMTDLGGTVALSGFDSINFQELYSPVTFSFGGEIVSVSSYSVALRDFLYGVYGFIIASNYKFKILGVNLVADFIPGKKQNMKLAAYKFPAKVIYGQNPVLEIRFVSEDNSLAIEKRLTVKIDWDQVEKPVYSRSTKDTEKEGEKRVGGSLSLFSASGYYGSLSGNEAQVENPSYFLNSKEYLALFSKKLQFKDNRVFLKVSLDAKSGLYDRRINSSDSVVSDKVDDETNGWHLMKGGVKERNITIKNEGNVSFRFELPVIPTGYVVELGGEYFGFEVVNEDTTMSK</sequence>
<comment type="caution">
    <text evidence="1">The sequence shown here is derived from an EMBL/GenBank/DDBJ whole genome shotgun (WGS) entry which is preliminary data.</text>
</comment>
<evidence type="ECO:0008006" key="3">
    <source>
        <dbReference type="Google" id="ProtNLM"/>
    </source>
</evidence>
<evidence type="ECO:0000313" key="2">
    <source>
        <dbReference type="Proteomes" id="UP000177609"/>
    </source>
</evidence>
<dbReference type="STRING" id="1802707.A3J01_01085"/>
<reference evidence="1 2" key="1">
    <citation type="journal article" date="2016" name="Nat. Commun.">
        <title>Thousands of microbial genomes shed light on interconnected biogeochemical processes in an aquifer system.</title>
        <authorList>
            <person name="Anantharaman K."/>
            <person name="Brown C.T."/>
            <person name="Hug L.A."/>
            <person name="Sharon I."/>
            <person name="Castelle C.J."/>
            <person name="Probst A.J."/>
            <person name="Thomas B.C."/>
            <person name="Singh A."/>
            <person name="Wilkins M.J."/>
            <person name="Karaoz U."/>
            <person name="Brodie E.L."/>
            <person name="Williams K.H."/>
            <person name="Hubbard S.S."/>
            <person name="Banfield J.F."/>
        </authorList>
    </citation>
    <scope>NUCLEOTIDE SEQUENCE [LARGE SCALE GENOMIC DNA]</scope>
</reference>
<dbReference type="EMBL" id="MGKV01000022">
    <property type="protein sequence ID" value="OGN31614.1"/>
    <property type="molecule type" value="Genomic_DNA"/>
</dbReference>
<dbReference type="Proteomes" id="UP000177609">
    <property type="component" value="Unassembled WGS sequence"/>
</dbReference>